<keyword evidence="4 7" id="KW-0812">Transmembrane</keyword>
<feature type="transmembrane region" description="Helical" evidence="7">
    <location>
        <begin position="140"/>
        <end position="160"/>
    </location>
</feature>
<evidence type="ECO:0000256" key="4">
    <source>
        <dbReference type="ARBA" id="ARBA00022692"/>
    </source>
</evidence>
<comment type="similarity">
    <text evidence="7">Belongs to the binding-protein-dependent transport system permease family.</text>
</comment>
<feature type="domain" description="ABC transmembrane type-1" evidence="8">
    <location>
        <begin position="75"/>
        <end position="259"/>
    </location>
</feature>
<dbReference type="GO" id="GO:0055085">
    <property type="term" value="P:transmembrane transport"/>
    <property type="evidence" value="ECO:0007669"/>
    <property type="project" value="InterPro"/>
</dbReference>
<evidence type="ECO:0000256" key="5">
    <source>
        <dbReference type="ARBA" id="ARBA00022989"/>
    </source>
</evidence>
<dbReference type="EMBL" id="UIGB01000001">
    <property type="protein sequence ID" value="SUU83364.1"/>
    <property type="molecule type" value="Genomic_DNA"/>
</dbReference>
<sequence>MHGKITGSVAIQPVERRTLWSRLAQHRPAIIDLIAVAALWQISTHYFSPAIVPPLKDIGDAIWKIFSQGDNLVSLLATSLRVVAGLTISFVLGAALGVTMGLFSGIRTYARPLLHMIQGVPALSWVVFAVIWFAQVEIRIAFILIIGTLPAFALYIDSAVKSVNLDLIHLGQALRANRLQILTKIIMPAIVPEIMSAWTVNLGNAVRVAVIAELIGSTTGVGFQLLQAQAVFDMAGAVAWTLSLVAVLFVYQGIISLVESRLLAWRPRSEVA</sequence>
<evidence type="ECO:0000313" key="9">
    <source>
        <dbReference type="EMBL" id="SUU83364.1"/>
    </source>
</evidence>
<dbReference type="PROSITE" id="PS50928">
    <property type="entry name" value="ABC_TM1"/>
    <property type="match status" value="1"/>
</dbReference>
<evidence type="ECO:0000256" key="6">
    <source>
        <dbReference type="ARBA" id="ARBA00023136"/>
    </source>
</evidence>
<evidence type="ECO:0000256" key="1">
    <source>
        <dbReference type="ARBA" id="ARBA00004651"/>
    </source>
</evidence>
<evidence type="ECO:0000313" key="10">
    <source>
        <dbReference type="Proteomes" id="UP000254343"/>
    </source>
</evidence>
<evidence type="ECO:0000256" key="2">
    <source>
        <dbReference type="ARBA" id="ARBA00022448"/>
    </source>
</evidence>
<organism evidence="9 10">
    <name type="scientific">Afipia felis</name>
    <name type="common">Cat scratch disease bacillus</name>
    <dbReference type="NCBI Taxonomy" id="1035"/>
    <lineage>
        <taxon>Bacteria</taxon>
        <taxon>Pseudomonadati</taxon>
        <taxon>Pseudomonadota</taxon>
        <taxon>Alphaproteobacteria</taxon>
        <taxon>Hyphomicrobiales</taxon>
        <taxon>Nitrobacteraceae</taxon>
        <taxon>Afipia</taxon>
    </lineage>
</organism>
<comment type="subcellular location">
    <subcellularLocation>
        <location evidence="1 7">Cell membrane</location>
        <topology evidence="1 7">Multi-pass membrane protein</topology>
    </subcellularLocation>
</comment>
<evidence type="ECO:0000256" key="7">
    <source>
        <dbReference type="RuleBase" id="RU363032"/>
    </source>
</evidence>
<feature type="transmembrane region" description="Helical" evidence="7">
    <location>
        <begin position="113"/>
        <end position="134"/>
    </location>
</feature>
<dbReference type="Proteomes" id="UP000254343">
    <property type="component" value="Unassembled WGS sequence"/>
</dbReference>
<keyword evidence="5 7" id="KW-1133">Transmembrane helix</keyword>
<protein>
    <submittedName>
        <fullName evidence="9">Bicarbonate transport system permease protein CmpB</fullName>
    </submittedName>
</protein>
<dbReference type="InterPro" id="IPR000515">
    <property type="entry name" value="MetI-like"/>
</dbReference>
<dbReference type="AlphaFoldDB" id="A0A380W336"/>
<dbReference type="PANTHER" id="PTHR30151">
    <property type="entry name" value="ALKANE SULFONATE ABC TRANSPORTER-RELATED, MEMBRANE SUBUNIT"/>
    <property type="match status" value="1"/>
</dbReference>
<reference evidence="9 10" key="1">
    <citation type="submission" date="2018-06" db="EMBL/GenBank/DDBJ databases">
        <authorList>
            <consortium name="Pathogen Informatics"/>
            <person name="Doyle S."/>
        </authorList>
    </citation>
    <scope>NUCLEOTIDE SEQUENCE [LARGE SCALE GENOMIC DNA]</scope>
    <source>
        <strain evidence="9 10">NCTC12722</strain>
    </source>
</reference>
<feature type="transmembrane region" description="Helical" evidence="7">
    <location>
        <begin position="206"/>
        <end position="226"/>
    </location>
</feature>
<gene>
    <name evidence="9" type="primary">cmpB_1</name>
    <name evidence="9" type="ORF">NCTC12722_00528</name>
</gene>
<accession>A0A380W336</accession>
<dbReference type="OrthoDB" id="8138334at2"/>
<dbReference type="GO" id="GO:0005886">
    <property type="term" value="C:plasma membrane"/>
    <property type="evidence" value="ECO:0007669"/>
    <property type="project" value="UniProtKB-SubCell"/>
</dbReference>
<evidence type="ECO:0000259" key="8">
    <source>
        <dbReference type="PROSITE" id="PS50928"/>
    </source>
</evidence>
<keyword evidence="6 7" id="KW-0472">Membrane</keyword>
<dbReference type="Pfam" id="PF00528">
    <property type="entry name" value="BPD_transp_1"/>
    <property type="match status" value="1"/>
</dbReference>
<name>A0A380W336_AFIFE</name>
<dbReference type="InterPro" id="IPR035906">
    <property type="entry name" value="MetI-like_sf"/>
</dbReference>
<keyword evidence="3" id="KW-1003">Cell membrane</keyword>
<dbReference type="Gene3D" id="1.10.3720.10">
    <property type="entry name" value="MetI-like"/>
    <property type="match status" value="1"/>
</dbReference>
<dbReference type="PANTHER" id="PTHR30151:SF0">
    <property type="entry name" value="ABC TRANSPORTER PERMEASE PROTEIN MJ0413-RELATED"/>
    <property type="match status" value="1"/>
</dbReference>
<feature type="transmembrane region" description="Helical" evidence="7">
    <location>
        <begin position="82"/>
        <end position="106"/>
    </location>
</feature>
<feature type="transmembrane region" description="Helical" evidence="7">
    <location>
        <begin position="238"/>
        <end position="258"/>
    </location>
</feature>
<dbReference type="SUPFAM" id="SSF161098">
    <property type="entry name" value="MetI-like"/>
    <property type="match status" value="1"/>
</dbReference>
<evidence type="ECO:0000256" key="3">
    <source>
        <dbReference type="ARBA" id="ARBA00022475"/>
    </source>
</evidence>
<proteinExistence type="inferred from homology"/>
<dbReference type="CDD" id="cd06261">
    <property type="entry name" value="TM_PBP2"/>
    <property type="match status" value="1"/>
</dbReference>
<keyword evidence="2 7" id="KW-0813">Transport</keyword>